<dbReference type="STRING" id="1293054.HSACCH_00895"/>
<dbReference type="AlphaFoldDB" id="M5DZR3"/>
<gene>
    <name evidence="3" type="ORF">HSACCH_00895</name>
</gene>
<reference evidence="4" key="1">
    <citation type="journal article" date="2013" name="Genome Announc.">
        <title>Genome Sequence of Halanaerobium saccharolyticum subsp. saccharolyticum Strain DSM 6643T, a Halophilic Hydrogen-Producing Bacterium.</title>
        <authorList>
            <person name="Kivisto A."/>
            <person name="Larjo A."/>
            <person name="Ciranna A."/>
            <person name="Santala V."/>
            <person name="Roos C."/>
            <person name="Karp M."/>
        </authorList>
    </citation>
    <scope>NUCLEOTIDE SEQUENCE [LARGE SCALE GENOMIC DNA]</scope>
    <source>
        <strain evidence="4">DSM 6643</strain>
    </source>
</reference>
<dbReference type="RefSeq" id="WP_005488168.1">
    <property type="nucleotide sequence ID" value="NZ_CAUI01000005.1"/>
</dbReference>
<dbReference type="FunFam" id="3.40.50.720:FF:000084">
    <property type="entry name" value="Short-chain dehydrogenase reductase"/>
    <property type="match status" value="1"/>
</dbReference>
<dbReference type="OrthoDB" id="9808814at2"/>
<dbReference type="Gene3D" id="3.40.50.720">
    <property type="entry name" value="NAD(P)-binding Rossmann-like Domain"/>
    <property type="match status" value="1"/>
</dbReference>
<name>M5DZR3_9FIRM</name>
<dbReference type="EC" id="1.1.1.100" evidence="3"/>
<dbReference type="NCBIfam" id="NF005559">
    <property type="entry name" value="PRK07231.1"/>
    <property type="match status" value="1"/>
</dbReference>
<dbReference type="InterPro" id="IPR002347">
    <property type="entry name" value="SDR_fam"/>
</dbReference>
<evidence type="ECO:0000313" key="3">
    <source>
        <dbReference type="EMBL" id="CCU78758.1"/>
    </source>
</evidence>
<comment type="similarity">
    <text evidence="1">Belongs to the short-chain dehydrogenases/reductases (SDR) family.</text>
</comment>
<dbReference type="InParanoid" id="M5DZR3"/>
<evidence type="ECO:0000256" key="2">
    <source>
        <dbReference type="ARBA" id="ARBA00023002"/>
    </source>
</evidence>
<dbReference type="Proteomes" id="UP000012063">
    <property type="component" value="Unassembled WGS sequence"/>
</dbReference>
<evidence type="ECO:0000256" key="1">
    <source>
        <dbReference type="ARBA" id="ARBA00006484"/>
    </source>
</evidence>
<keyword evidence="4" id="KW-1185">Reference proteome</keyword>
<dbReference type="PRINTS" id="PR00081">
    <property type="entry name" value="GDHRDH"/>
</dbReference>
<dbReference type="GO" id="GO:0008206">
    <property type="term" value="P:bile acid metabolic process"/>
    <property type="evidence" value="ECO:0007669"/>
    <property type="project" value="UniProtKB-ARBA"/>
</dbReference>
<dbReference type="Pfam" id="PF13561">
    <property type="entry name" value="adh_short_C2"/>
    <property type="match status" value="1"/>
</dbReference>
<dbReference type="NCBIfam" id="NF009466">
    <property type="entry name" value="PRK12826.1-2"/>
    <property type="match status" value="1"/>
</dbReference>
<sequence>MYTIDLKDKVAVVTGGNRGIGKSIVEILLKAGAKVVVYDMQVDSVEELKKEYGEENIAGYAGSVTDSKAVEKMTTEVVEHFGSYDLLINNAGISTMDYVVDIKEEDWDKVMDVNAKGVFLVSQQAARQMLKQENRGKIINISSQAGKNGYRGMGNYVSSKHAVLGLTKTMAVELAPEQINVNAVCPGIVETEMKHRERVIGAEVRGMKPEEIEAEDNSQVPLGRTAQPEEIAKVVLFLASEMGDYLTGQAVNVTGGMTMH</sequence>
<dbReference type="PANTHER" id="PTHR24321">
    <property type="entry name" value="DEHYDROGENASES, SHORT CHAIN"/>
    <property type="match status" value="1"/>
</dbReference>
<proteinExistence type="inferred from homology"/>
<keyword evidence="2 3" id="KW-0560">Oxidoreductase</keyword>
<dbReference type="GO" id="GO:0004316">
    <property type="term" value="F:3-oxoacyl-[acyl-carrier-protein] reductase (NADPH) activity"/>
    <property type="evidence" value="ECO:0007669"/>
    <property type="project" value="UniProtKB-EC"/>
</dbReference>
<organism evidence="3 4">
    <name type="scientific">Halanaerobium saccharolyticum subsp. saccharolyticum DSM 6643</name>
    <dbReference type="NCBI Taxonomy" id="1293054"/>
    <lineage>
        <taxon>Bacteria</taxon>
        <taxon>Bacillati</taxon>
        <taxon>Bacillota</taxon>
        <taxon>Clostridia</taxon>
        <taxon>Halanaerobiales</taxon>
        <taxon>Halanaerobiaceae</taxon>
        <taxon>Halanaerobium</taxon>
    </lineage>
</organism>
<protein>
    <submittedName>
        <fullName evidence="3">3-oxoacyl-[acyl-carrier protein] reductase</fullName>
        <ecNumber evidence="3">1.1.1.100</ecNumber>
    </submittedName>
</protein>
<dbReference type="PANTHER" id="PTHR24321:SF8">
    <property type="entry name" value="ESTRADIOL 17-BETA-DEHYDROGENASE 8-RELATED"/>
    <property type="match status" value="1"/>
</dbReference>
<dbReference type="InterPro" id="IPR020904">
    <property type="entry name" value="Sc_DH/Rdtase_CS"/>
</dbReference>
<dbReference type="PROSITE" id="PS00061">
    <property type="entry name" value="ADH_SHORT"/>
    <property type="match status" value="1"/>
</dbReference>
<dbReference type="InterPro" id="IPR036291">
    <property type="entry name" value="NAD(P)-bd_dom_sf"/>
</dbReference>
<evidence type="ECO:0000313" key="4">
    <source>
        <dbReference type="Proteomes" id="UP000012063"/>
    </source>
</evidence>
<dbReference type="eggNOG" id="COG1028">
    <property type="taxonomic scope" value="Bacteria"/>
</dbReference>
<dbReference type="SUPFAM" id="SSF51735">
    <property type="entry name" value="NAD(P)-binding Rossmann-fold domains"/>
    <property type="match status" value="1"/>
</dbReference>
<dbReference type="EMBL" id="CAUI01000005">
    <property type="protein sequence ID" value="CCU78758.1"/>
    <property type="molecule type" value="Genomic_DNA"/>
</dbReference>
<accession>M5DZR3</accession>
<dbReference type="PRINTS" id="PR00080">
    <property type="entry name" value="SDRFAMILY"/>
</dbReference>
<comment type="caution">
    <text evidence="3">The sequence shown here is derived from an EMBL/GenBank/DDBJ whole genome shotgun (WGS) entry which is preliminary data.</text>
</comment>